<sequence>MANVWLQHRSSIAGVWELTSFDIWDRNGSGRKLLSQPNGVEPLGRSVITPGGFSSAHNVNPQTLRQYSQVSLSEATDAQLAEILRAVSHYCGQVQLFEESDGTLRLEITVEAASDPQRLGSIQKRNLVYSNADGQTTMLLKPVGDFYLKACLFDPTLPEYC</sequence>
<dbReference type="OrthoDB" id="3904217at2759"/>
<dbReference type="Proteomes" id="UP001147782">
    <property type="component" value="Unassembled WGS sequence"/>
</dbReference>
<keyword evidence="3" id="KW-1185">Reference proteome</keyword>
<feature type="domain" description="Lipocalin-like" evidence="1">
    <location>
        <begin position="14"/>
        <end position="137"/>
    </location>
</feature>
<gene>
    <name evidence="2" type="ORF">N7496_001524</name>
</gene>
<evidence type="ECO:0000259" key="1">
    <source>
        <dbReference type="Pfam" id="PF13924"/>
    </source>
</evidence>
<dbReference type="InterPro" id="IPR024311">
    <property type="entry name" value="Lipocalin-like"/>
</dbReference>
<dbReference type="GeneID" id="81433632"/>
<protein>
    <recommendedName>
        <fullName evidence="1">Lipocalin-like domain-containing protein</fullName>
    </recommendedName>
</protein>
<reference evidence="2" key="1">
    <citation type="submission" date="2022-11" db="EMBL/GenBank/DDBJ databases">
        <authorList>
            <person name="Petersen C."/>
        </authorList>
    </citation>
    <scope>NUCLEOTIDE SEQUENCE</scope>
    <source>
        <strain evidence="2">IBT 29864</strain>
    </source>
</reference>
<dbReference type="RefSeq" id="XP_056561184.1">
    <property type="nucleotide sequence ID" value="XM_056694455.1"/>
</dbReference>
<organism evidence="2 3">
    <name type="scientific">Penicillium cataractarum</name>
    <dbReference type="NCBI Taxonomy" id="2100454"/>
    <lineage>
        <taxon>Eukaryota</taxon>
        <taxon>Fungi</taxon>
        <taxon>Dikarya</taxon>
        <taxon>Ascomycota</taxon>
        <taxon>Pezizomycotina</taxon>
        <taxon>Eurotiomycetes</taxon>
        <taxon>Eurotiomycetidae</taxon>
        <taxon>Eurotiales</taxon>
        <taxon>Aspergillaceae</taxon>
        <taxon>Penicillium</taxon>
    </lineage>
</organism>
<dbReference type="EMBL" id="JAPZBS010000001">
    <property type="protein sequence ID" value="KAJ5390456.1"/>
    <property type="molecule type" value="Genomic_DNA"/>
</dbReference>
<comment type="caution">
    <text evidence="2">The sequence shown here is derived from an EMBL/GenBank/DDBJ whole genome shotgun (WGS) entry which is preliminary data.</text>
</comment>
<proteinExistence type="predicted"/>
<dbReference type="Pfam" id="PF13924">
    <property type="entry name" value="Lipocalin_5"/>
    <property type="match status" value="1"/>
</dbReference>
<reference evidence="2" key="2">
    <citation type="journal article" date="2023" name="IMA Fungus">
        <title>Comparative genomic study of the Penicillium genus elucidates a diverse pangenome and 15 lateral gene transfer events.</title>
        <authorList>
            <person name="Petersen C."/>
            <person name="Sorensen T."/>
            <person name="Nielsen M.R."/>
            <person name="Sondergaard T.E."/>
            <person name="Sorensen J.L."/>
            <person name="Fitzpatrick D.A."/>
            <person name="Frisvad J.C."/>
            <person name="Nielsen K.L."/>
        </authorList>
    </citation>
    <scope>NUCLEOTIDE SEQUENCE</scope>
    <source>
        <strain evidence="2">IBT 29864</strain>
    </source>
</reference>
<accession>A0A9X0B704</accession>
<name>A0A9X0B704_9EURO</name>
<evidence type="ECO:0000313" key="3">
    <source>
        <dbReference type="Proteomes" id="UP001147782"/>
    </source>
</evidence>
<evidence type="ECO:0000313" key="2">
    <source>
        <dbReference type="EMBL" id="KAJ5390456.1"/>
    </source>
</evidence>
<dbReference type="AlphaFoldDB" id="A0A9X0B704"/>